<sequence length="323" mass="36188">MGLKIVFCLLAATVAGLDLKSLYLPEQGLDAMGLIEYWGYEGEEYIAETEDGWLLPIHRIPRGINETGSNPNKPVVILQHGLECASDNFLLNLPHQSPGFVFADAGYDVWMPNSRGNTYAKNKYYNSYICDTNEDLAIGQSICDLTAYAQFSLGLLSQTSFDILTALTCVTPAEREYCAQVFYWFGGPSTTTNVMPIYTNHIPAGASTATVQKYCQSGNLETGGFKWYKYPTAAENIARYGQEEPPYYNLTKMEVPLYLYSTPEDYLTTLVQLEDDILPNLAPGVLQEDNRYPGFSHMDFLWGLNATEMVYNKVIDDINADYE</sequence>
<gene>
    <name evidence="3" type="ORF">BOKJ2_LOCUS5573</name>
</gene>
<comment type="caution">
    <text evidence="3">The sequence shown here is derived from an EMBL/GenBank/DDBJ whole genome shotgun (WGS) entry which is preliminary data.</text>
</comment>
<dbReference type="OrthoDB" id="9974421at2759"/>
<evidence type="ECO:0000313" key="4">
    <source>
        <dbReference type="Proteomes" id="UP000614601"/>
    </source>
</evidence>
<dbReference type="PANTHER" id="PTHR11005">
    <property type="entry name" value="LYSOSOMAL ACID LIPASE-RELATED"/>
    <property type="match status" value="1"/>
</dbReference>
<dbReference type="EMBL" id="CAJFCW020000003">
    <property type="protein sequence ID" value="CAG9102685.1"/>
    <property type="molecule type" value="Genomic_DNA"/>
</dbReference>
<reference evidence="3" key="1">
    <citation type="submission" date="2020-09" db="EMBL/GenBank/DDBJ databases">
        <authorList>
            <person name="Kikuchi T."/>
        </authorList>
    </citation>
    <scope>NUCLEOTIDE SEQUENCE</scope>
    <source>
        <strain evidence="3">SH1</strain>
    </source>
</reference>
<protein>
    <recommendedName>
        <fullName evidence="2">Partial AB-hydrolase lipase domain-containing protein</fullName>
    </recommendedName>
</protein>
<dbReference type="InterPro" id="IPR029058">
    <property type="entry name" value="AB_hydrolase_fold"/>
</dbReference>
<keyword evidence="4" id="KW-1185">Reference proteome</keyword>
<dbReference type="Gene3D" id="3.40.50.1820">
    <property type="entry name" value="alpha/beta hydrolase"/>
    <property type="match status" value="2"/>
</dbReference>
<dbReference type="AlphaFoldDB" id="A0A811KDJ3"/>
<accession>A0A811KDJ3</accession>
<dbReference type="Proteomes" id="UP000614601">
    <property type="component" value="Unassembled WGS sequence"/>
</dbReference>
<organism evidence="3 4">
    <name type="scientific">Bursaphelenchus okinawaensis</name>
    <dbReference type="NCBI Taxonomy" id="465554"/>
    <lineage>
        <taxon>Eukaryota</taxon>
        <taxon>Metazoa</taxon>
        <taxon>Ecdysozoa</taxon>
        <taxon>Nematoda</taxon>
        <taxon>Chromadorea</taxon>
        <taxon>Rhabditida</taxon>
        <taxon>Tylenchina</taxon>
        <taxon>Tylenchomorpha</taxon>
        <taxon>Aphelenchoidea</taxon>
        <taxon>Aphelenchoididae</taxon>
        <taxon>Bursaphelenchus</taxon>
    </lineage>
</organism>
<proteinExistence type="predicted"/>
<feature type="signal peptide" evidence="1">
    <location>
        <begin position="1"/>
        <end position="16"/>
    </location>
</feature>
<name>A0A811KDJ3_9BILA</name>
<feature type="chain" id="PRO_5035594802" description="Partial AB-hydrolase lipase domain-containing protein" evidence="1">
    <location>
        <begin position="17"/>
        <end position="323"/>
    </location>
</feature>
<dbReference type="SUPFAM" id="SSF53474">
    <property type="entry name" value="alpha/beta-Hydrolases"/>
    <property type="match status" value="1"/>
</dbReference>
<dbReference type="EMBL" id="CAJFDH010000003">
    <property type="protein sequence ID" value="CAD5214398.1"/>
    <property type="molecule type" value="Genomic_DNA"/>
</dbReference>
<evidence type="ECO:0000256" key="1">
    <source>
        <dbReference type="SAM" id="SignalP"/>
    </source>
</evidence>
<dbReference type="Pfam" id="PF04083">
    <property type="entry name" value="Abhydro_lipase"/>
    <property type="match status" value="1"/>
</dbReference>
<evidence type="ECO:0000259" key="2">
    <source>
        <dbReference type="Pfam" id="PF04083"/>
    </source>
</evidence>
<dbReference type="GO" id="GO:0006629">
    <property type="term" value="P:lipid metabolic process"/>
    <property type="evidence" value="ECO:0007669"/>
    <property type="project" value="InterPro"/>
</dbReference>
<keyword evidence="1" id="KW-0732">Signal</keyword>
<evidence type="ECO:0000313" key="3">
    <source>
        <dbReference type="EMBL" id="CAD5214398.1"/>
    </source>
</evidence>
<dbReference type="Proteomes" id="UP000783686">
    <property type="component" value="Unassembled WGS sequence"/>
</dbReference>
<dbReference type="InterPro" id="IPR006693">
    <property type="entry name" value="AB_hydrolase_lipase"/>
</dbReference>
<feature type="domain" description="Partial AB-hydrolase lipase" evidence="2">
    <location>
        <begin position="34"/>
        <end position="93"/>
    </location>
</feature>